<keyword evidence="1" id="KW-0812">Transmembrane</keyword>
<organism evidence="2">
    <name type="scientific">Schizaphis graminum</name>
    <name type="common">Green bug aphid</name>
    <dbReference type="NCBI Taxonomy" id="13262"/>
    <lineage>
        <taxon>Eukaryota</taxon>
        <taxon>Metazoa</taxon>
        <taxon>Ecdysozoa</taxon>
        <taxon>Arthropoda</taxon>
        <taxon>Hexapoda</taxon>
        <taxon>Insecta</taxon>
        <taxon>Pterygota</taxon>
        <taxon>Neoptera</taxon>
        <taxon>Paraneoptera</taxon>
        <taxon>Hemiptera</taxon>
        <taxon>Sternorrhyncha</taxon>
        <taxon>Aphidomorpha</taxon>
        <taxon>Aphidoidea</taxon>
        <taxon>Aphididae</taxon>
        <taxon>Aphidini</taxon>
        <taxon>Schizaphis</taxon>
    </lineage>
</organism>
<sequence>MLYRCLYACIKFELILCKFDVYILHGLSMMFITLTCHLLFLSRNISKTPMYYHLLCSRSLNYPIFSFILIFVMIYIYKAVDKLHLYETLLPFSTSERLK</sequence>
<evidence type="ECO:0000256" key="1">
    <source>
        <dbReference type="SAM" id="Phobius"/>
    </source>
</evidence>
<keyword evidence="1" id="KW-0472">Membrane</keyword>
<reference evidence="2" key="1">
    <citation type="submission" date="2018-04" db="EMBL/GenBank/DDBJ databases">
        <title>Transcriptome of Schizaphis graminum biotype I.</title>
        <authorList>
            <person name="Scully E.D."/>
            <person name="Geib S.M."/>
            <person name="Palmer N.A."/>
            <person name="Koch K."/>
            <person name="Bradshaw J."/>
            <person name="Heng-Moss T."/>
            <person name="Sarath G."/>
        </authorList>
    </citation>
    <scope>NUCLEOTIDE SEQUENCE</scope>
</reference>
<feature type="transmembrane region" description="Helical" evidence="1">
    <location>
        <begin position="60"/>
        <end position="77"/>
    </location>
</feature>
<evidence type="ECO:0000313" key="2">
    <source>
        <dbReference type="EMBL" id="MBY32104.1"/>
    </source>
</evidence>
<name>A0A2S2PRZ0_SCHGA</name>
<gene>
    <name evidence="2" type="ORF">g.159805</name>
</gene>
<protein>
    <submittedName>
        <fullName evidence="2">Uncharacterized protein</fullName>
    </submittedName>
</protein>
<keyword evidence="1" id="KW-1133">Transmembrane helix</keyword>
<feature type="transmembrane region" description="Helical" evidence="1">
    <location>
        <begin position="21"/>
        <end position="40"/>
    </location>
</feature>
<dbReference type="EMBL" id="GGMR01019485">
    <property type="protein sequence ID" value="MBY32104.1"/>
    <property type="molecule type" value="Transcribed_RNA"/>
</dbReference>
<accession>A0A2S2PRZ0</accession>
<dbReference type="AlphaFoldDB" id="A0A2S2PRZ0"/>
<proteinExistence type="predicted"/>